<dbReference type="InterPro" id="IPR022383">
    <property type="entry name" value="Lactate/malate_DH_C"/>
</dbReference>
<dbReference type="InterPro" id="IPR010945">
    <property type="entry name" value="Malate_DH_type2"/>
</dbReference>
<evidence type="ECO:0000256" key="11">
    <source>
        <dbReference type="RuleBase" id="RU000422"/>
    </source>
</evidence>
<reference evidence="15" key="1">
    <citation type="submission" date="2011-05" db="EMBL/GenBank/DDBJ databases">
        <title>Unity in variety -- the pan-genome of the Chlamydiae.</title>
        <authorList>
            <person name="Collingro A."/>
            <person name="Tischler P."/>
            <person name="Weinmaier T."/>
            <person name="Penz T."/>
            <person name="Heinz E."/>
            <person name="Brunham R.C."/>
            <person name="Read T.D."/>
            <person name="Bavoil P.M."/>
            <person name="Sachse K."/>
            <person name="Kahane S."/>
            <person name="Friedman M.G."/>
            <person name="Rattei T."/>
            <person name="Myers G.S.A."/>
            <person name="Horn M."/>
        </authorList>
    </citation>
    <scope>NUCLEOTIDE SEQUENCE</scope>
    <source>
        <strain evidence="15">2032/99</strain>
    </source>
</reference>
<evidence type="ECO:0000256" key="8">
    <source>
        <dbReference type="PIRSR" id="PIRSR000102-1"/>
    </source>
</evidence>
<feature type="binding site" evidence="7 9">
    <location>
        <position position="105"/>
    </location>
    <ligand>
        <name>substrate</name>
    </ligand>
</feature>
<keyword evidence="12" id="KW-0175">Coiled coil</keyword>
<feature type="binding site" evidence="7">
    <location>
        <position position="119"/>
    </location>
    <ligand>
        <name>NAD(+)</name>
        <dbReference type="ChEBI" id="CHEBI:57540"/>
    </ligand>
</feature>
<dbReference type="PIRSF" id="PIRSF000102">
    <property type="entry name" value="Lac_mal_DH"/>
    <property type="match status" value="1"/>
</dbReference>
<proteinExistence type="inferred from homology"/>
<dbReference type="Pfam" id="PF00056">
    <property type="entry name" value="Ldh_1_N"/>
    <property type="match status" value="1"/>
</dbReference>
<feature type="binding site" evidence="7 9">
    <location>
        <position position="138"/>
    </location>
    <ligand>
        <name>substrate</name>
    </ligand>
</feature>
<dbReference type="NCBIfam" id="NF003916">
    <property type="entry name" value="PRK05442.1"/>
    <property type="match status" value="1"/>
</dbReference>
<dbReference type="Pfam" id="PF02866">
    <property type="entry name" value="Ldh_1_C"/>
    <property type="match status" value="1"/>
</dbReference>
<evidence type="ECO:0000256" key="12">
    <source>
        <dbReference type="SAM" id="Coils"/>
    </source>
</evidence>
<dbReference type="PROSITE" id="PS00068">
    <property type="entry name" value="MDH"/>
    <property type="match status" value="1"/>
</dbReference>
<feature type="binding site" evidence="7 10">
    <location>
        <begin position="136"/>
        <end position="138"/>
    </location>
    <ligand>
        <name>NAD(+)</name>
        <dbReference type="ChEBI" id="CHEBI:57540"/>
    </ligand>
</feature>
<accession>F8LDY5</accession>
<evidence type="ECO:0000256" key="9">
    <source>
        <dbReference type="PIRSR" id="PIRSR000102-2"/>
    </source>
</evidence>
<dbReference type="InterPro" id="IPR001236">
    <property type="entry name" value="Lactate/malate_DH_N"/>
</dbReference>
<dbReference type="FunFam" id="3.40.50.720:FF:000010">
    <property type="entry name" value="Malate dehydrogenase"/>
    <property type="match status" value="1"/>
</dbReference>
<feature type="coiled-coil region" evidence="12">
    <location>
        <begin position="310"/>
        <end position="337"/>
    </location>
</feature>
<evidence type="ECO:0000256" key="2">
    <source>
        <dbReference type="ARBA" id="ARBA00012995"/>
    </source>
</evidence>
<organism evidence="15">
    <name type="scientific">Waddlia chondrophila 2032/99</name>
    <dbReference type="NCBI Taxonomy" id="765953"/>
    <lineage>
        <taxon>Bacteria</taxon>
        <taxon>Pseudomonadati</taxon>
        <taxon>Chlamydiota</taxon>
        <taxon>Chlamydiia</taxon>
        <taxon>Parachlamydiales</taxon>
        <taxon>Waddliaceae</taxon>
        <taxon>Waddlia</taxon>
    </lineage>
</organism>
<evidence type="ECO:0000256" key="10">
    <source>
        <dbReference type="PIRSR" id="PIRSR000102-3"/>
    </source>
</evidence>
<dbReference type="EMBL" id="FR872655">
    <property type="protein sequence ID" value="CCB91699.1"/>
    <property type="molecule type" value="Genomic_DNA"/>
</dbReference>
<feature type="binding site" evidence="7">
    <location>
        <begin position="18"/>
        <end position="24"/>
    </location>
    <ligand>
        <name>NAD(+)</name>
        <dbReference type="ChEBI" id="CHEBI:57540"/>
    </ligand>
</feature>
<feature type="domain" description="Lactate/malate dehydrogenase N-terminal" evidence="13">
    <location>
        <begin position="13"/>
        <end position="160"/>
    </location>
</feature>
<dbReference type="InterPro" id="IPR036291">
    <property type="entry name" value="NAD(P)-bd_dom_sf"/>
</dbReference>
<evidence type="ECO:0000256" key="7">
    <source>
        <dbReference type="HAMAP-Rule" id="MF_01517"/>
    </source>
</evidence>
<evidence type="ECO:0000256" key="4">
    <source>
        <dbReference type="ARBA" id="ARBA00023002"/>
    </source>
</evidence>
<dbReference type="InterPro" id="IPR015955">
    <property type="entry name" value="Lactate_DH/Glyco_Ohase_4_C"/>
</dbReference>
<feature type="binding site" evidence="7 9">
    <location>
        <position position="99"/>
    </location>
    <ligand>
        <name>substrate</name>
    </ligand>
</feature>
<dbReference type="SUPFAM" id="SSF56327">
    <property type="entry name" value="LDH C-terminal domain-like"/>
    <property type="match status" value="1"/>
</dbReference>
<comment type="similarity">
    <text evidence="1 7">Belongs to the LDH/MDH superfamily. MDH type 2 family.</text>
</comment>
<dbReference type="EC" id="1.1.1.37" evidence="2 7"/>
<dbReference type="GO" id="GO:0006099">
    <property type="term" value="P:tricarboxylic acid cycle"/>
    <property type="evidence" value="ECO:0007669"/>
    <property type="project" value="UniProtKB-UniRule"/>
</dbReference>
<feature type="domain" description="Lactate/malate dehydrogenase C-terminal" evidence="14">
    <location>
        <begin position="163"/>
        <end position="329"/>
    </location>
</feature>
<dbReference type="FunFam" id="3.90.110.10:FF:000002">
    <property type="entry name" value="Malate dehydrogenase"/>
    <property type="match status" value="1"/>
</dbReference>
<dbReference type="InterPro" id="IPR001557">
    <property type="entry name" value="L-lactate/malate_DH"/>
</dbReference>
<feature type="binding site" evidence="7 9">
    <location>
        <position position="169"/>
    </location>
    <ligand>
        <name>substrate</name>
    </ligand>
</feature>
<evidence type="ECO:0000259" key="13">
    <source>
        <dbReference type="Pfam" id="PF00056"/>
    </source>
</evidence>
<protein>
    <recommendedName>
        <fullName evidence="2 7">Malate dehydrogenase</fullName>
        <ecNumber evidence="2 7">1.1.1.37</ecNumber>
    </recommendedName>
</protein>
<dbReference type="Gene3D" id="3.90.110.10">
    <property type="entry name" value="Lactate dehydrogenase/glycoside hydrolase, family 4, C-terminal"/>
    <property type="match status" value="1"/>
</dbReference>
<dbReference type="SUPFAM" id="SSF51735">
    <property type="entry name" value="NAD(P)-binding Rossmann-fold domains"/>
    <property type="match status" value="1"/>
</dbReference>
<evidence type="ECO:0000256" key="5">
    <source>
        <dbReference type="ARBA" id="ARBA00023027"/>
    </source>
</evidence>
<gene>
    <name evidence="7 15" type="primary">mdh</name>
    <name evidence="15" type="ORF">WCH_BX12200</name>
</gene>
<evidence type="ECO:0000256" key="6">
    <source>
        <dbReference type="ARBA" id="ARBA00048313"/>
    </source>
</evidence>
<dbReference type="CDD" id="cd01338">
    <property type="entry name" value="MDH_chloroplast-like"/>
    <property type="match status" value="1"/>
</dbReference>
<keyword evidence="4 7" id="KW-0560">Oxidoreductase</keyword>
<dbReference type="HAMAP" id="MF_01517">
    <property type="entry name" value="Malate_dehydrog_2"/>
    <property type="match status" value="1"/>
</dbReference>
<evidence type="ECO:0000313" key="15">
    <source>
        <dbReference type="EMBL" id="CCB91699.1"/>
    </source>
</evidence>
<evidence type="ECO:0000256" key="1">
    <source>
        <dbReference type="ARBA" id="ARBA00009613"/>
    </source>
</evidence>
<dbReference type="GO" id="GO:0006108">
    <property type="term" value="P:malate metabolic process"/>
    <property type="evidence" value="ECO:0007669"/>
    <property type="project" value="InterPro"/>
</dbReference>
<dbReference type="InterPro" id="IPR001252">
    <property type="entry name" value="Malate_DH_AS"/>
</dbReference>
<comment type="catalytic activity">
    <reaction evidence="6 7 11">
        <text>(S)-malate + NAD(+) = oxaloacetate + NADH + H(+)</text>
        <dbReference type="Rhea" id="RHEA:21432"/>
        <dbReference type="ChEBI" id="CHEBI:15378"/>
        <dbReference type="ChEBI" id="CHEBI:15589"/>
        <dbReference type="ChEBI" id="CHEBI:16452"/>
        <dbReference type="ChEBI" id="CHEBI:57540"/>
        <dbReference type="ChEBI" id="CHEBI:57945"/>
        <dbReference type="EC" id="1.1.1.37"/>
    </reaction>
</comment>
<comment type="function">
    <text evidence="7">Catalyzes the reversible oxidation of malate to oxaloacetate.</text>
</comment>
<dbReference type="AlphaFoldDB" id="F8LDY5"/>
<evidence type="ECO:0000256" key="3">
    <source>
        <dbReference type="ARBA" id="ARBA00022532"/>
    </source>
</evidence>
<feature type="binding site" evidence="7 10">
    <location>
        <position position="112"/>
    </location>
    <ligand>
        <name>NAD(+)</name>
        <dbReference type="ChEBI" id="CHEBI:57540"/>
    </ligand>
</feature>
<dbReference type="Gene3D" id="3.40.50.720">
    <property type="entry name" value="NAD(P)-binding Rossmann-like Domain"/>
    <property type="match status" value="1"/>
</dbReference>
<evidence type="ECO:0000259" key="14">
    <source>
        <dbReference type="Pfam" id="PF02866"/>
    </source>
</evidence>
<dbReference type="GO" id="GO:0030060">
    <property type="term" value="F:L-malate dehydrogenase (NAD+) activity"/>
    <property type="evidence" value="ECO:0007669"/>
    <property type="project" value="UniProtKB-UniRule"/>
</dbReference>
<sequence>MIFGGCMEKPMKRVAVTGGAGQICYSLLFRIANGDMLGKDQPLALNILEIPEAERVLEGVRMELNDCAFPLLREVNIGSDNRELFAGVHYALLVGAKPRGPGMERSDLLMENGVNFVEQGRALNEVADENVKVLVVGNPCNTNALICMNNAPRIPRKNFHALTRLDQNRAAYQLARKAGVSITDVSNVTIWGNHSSTQVPDFFNAKIEGKRAGEVIDEESWFNDVFIPIVQSRGAQVISARGKSSAASAANAVVDAIRSLLIPTPEGEWFSSGVCTDGNPYGIEDNLIFSFPCRSKGDGDYEIVSGVHWNDDLKKRIKETEQELLDERRAVNQLAAKVE</sequence>
<keyword evidence="3 7" id="KW-0816">Tricarboxylic acid cycle</keyword>
<name>F8LDY5_9BACT</name>
<dbReference type="NCBIfam" id="TIGR01759">
    <property type="entry name" value="MalateDH-SF1"/>
    <property type="match status" value="1"/>
</dbReference>
<keyword evidence="5 7" id="KW-0520">NAD</keyword>
<feature type="active site" description="Proton acceptor" evidence="7 8">
    <location>
        <position position="194"/>
    </location>
</feature>
<dbReference type="PANTHER" id="PTHR23382">
    <property type="entry name" value="MALATE DEHYDROGENASE"/>
    <property type="match status" value="1"/>
</dbReference>